<dbReference type="AlphaFoldDB" id="A0A382E373"/>
<sequence>MNELGEGLYQAEMAKLEAETVEARAILKVCFNHLGFAPFIMTEIDKYTEKLAQAENKMESLKKNFGHGKRIT</sequence>
<protein>
    <submittedName>
        <fullName evidence="1">Uncharacterized protein</fullName>
    </submittedName>
</protein>
<reference evidence="1" key="1">
    <citation type="submission" date="2018-05" db="EMBL/GenBank/DDBJ databases">
        <authorList>
            <person name="Lanie J.A."/>
            <person name="Ng W.-L."/>
            <person name="Kazmierczak K.M."/>
            <person name="Andrzejewski T.M."/>
            <person name="Davidsen T.M."/>
            <person name="Wayne K.J."/>
            <person name="Tettelin H."/>
            <person name="Glass J.I."/>
            <person name="Rusch D."/>
            <person name="Podicherti R."/>
            <person name="Tsui H.-C.T."/>
            <person name="Winkler M.E."/>
        </authorList>
    </citation>
    <scope>NUCLEOTIDE SEQUENCE</scope>
</reference>
<gene>
    <name evidence="1" type="ORF">METZ01_LOCUS197779</name>
</gene>
<dbReference type="EMBL" id="UINC01042373">
    <property type="protein sequence ID" value="SVB44925.1"/>
    <property type="molecule type" value="Genomic_DNA"/>
</dbReference>
<proteinExistence type="predicted"/>
<organism evidence="1">
    <name type="scientific">marine metagenome</name>
    <dbReference type="NCBI Taxonomy" id="408172"/>
    <lineage>
        <taxon>unclassified sequences</taxon>
        <taxon>metagenomes</taxon>
        <taxon>ecological metagenomes</taxon>
    </lineage>
</organism>
<name>A0A382E373_9ZZZZ</name>
<accession>A0A382E373</accession>
<evidence type="ECO:0000313" key="1">
    <source>
        <dbReference type="EMBL" id="SVB44925.1"/>
    </source>
</evidence>